<dbReference type="PANTHER" id="PTHR34374:SF1">
    <property type="entry name" value="LARGE RIBOSOMAL RNA SUBUNIT ACCUMULATION PROTEIN YCED HOMOLOG 1, CHLOROPLASTIC"/>
    <property type="match status" value="1"/>
</dbReference>
<keyword evidence="2" id="KW-1185">Reference proteome</keyword>
<evidence type="ECO:0000313" key="1">
    <source>
        <dbReference type="EMBL" id="SDQ37363.1"/>
    </source>
</evidence>
<dbReference type="STRING" id="35622.SAMN04489764_0429"/>
<dbReference type="InterPro" id="IPR003772">
    <property type="entry name" value="YceD"/>
</dbReference>
<dbReference type="Proteomes" id="UP000217103">
    <property type="component" value="Unassembled WGS sequence"/>
</dbReference>
<name>A0A1H1ACE1_9ACTN</name>
<dbReference type="PANTHER" id="PTHR34374">
    <property type="entry name" value="LARGE RIBOSOMAL RNA SUBUNIT ACCUMULATION PROTEIN YCED HOMOLOG 1, CHLOROPLASTIC"/>
    <property type="match status" value="1"/>
</dbReference>
<evidence type="ECO:0000313" key="2">
    <source>
        <dbReference type="Proteomes" id="UP000217103"/>
    </source>
</evidence>
<dbReference type="Pfam" id="PF02620">
    <property type="entry name" value="YceD"/>
    <property type="match status" value="1"/>
</dbReference>
<dbReference type="EMBL" id="FNKK01000002">
    <property type="protein sequence ID" value="SDQ37363.1"/>
    <property type="molecule type" value="Genomic_DNA"/>
</dbReference>
<gene>
    <name evidence="1" type="ORF">SAMN04489764_0429</name>
</gene>
<proteinExistence type="predicted"/>
<evidence type="ECO:0008006" key="3">
    <source>
        <dbReference type="Google" id="ProtNLM"/>
    </source>
</evidence>
<protein>
    <recommendedName>
        <fullName evidence="3">DUF177 domain-containing protein</fullName>
    </recommendedName>
</protein>
<reference evidence="1 2" key="1">
    <citation type="submission" date="2016-10" db="EMBL/GenBank/DDBJ databases">
        <authorList>
            <person name="de Groot N.N."/>
        </authorList>
    </citation>
    <scope>NUCLEOTIDE SEQUENCE [LARGE SCALE GENOMIC DNA]</scope>
    <source>
        <strain evidence="1 2">DSM 43794</strain>
    </source>
</reference>
<accession>A0A1H1ACE1</accession>
<dbReference type="AlphaFoldDB" id="A0A1H1ACE1"/>
<sequence length="190" mass="20731">MPHESRMSTRSLDPRAPWVISTHELGRRPGSMREMDLRLPAPEDLGVDMIGVPKGADVELDIRLEAVMEGVLVTGTARAPLRGECARCLDPVTSDVEVAFQELFFYSAEDAGEDDQVLDGFLLDLEPAFRDATVLALPLSPVCRDDCQGLCAECGARLADAGPDHGHEKFDVRWAALRGLVTDNDNDQEG</sequence>
<organism evidence="1 2">
    <name type="scientific">Thermostaphylospora chromogena</name>
    <dbReference type="NCBI Taxonomy" id="35622"/>
    <lineage>
        <taxon>Bacteria</taxon>
        <taxon>Bacillati</taxon>
        <taxon>Actinomycetota</taxon>
        <taxon>Actinomycetes</taxon>
        <taxon>Streptosporangiales</taxon>
        <taxon>Thermomonosporaceae</taxon>
        <taxon>Thermostaphylospora</taxon>
    </lineage>
</organism>